<proteinExistence type="predicted"/>
<feature type="signal peptide" evidence="1">
    <location>
        <begin position="1"/>
        <end position="21"/>
    </location>
</feature>
<keyword evidence="1" id="KW-0732">Signal</keyword>
<evidence type="ECO:0000256" key="1">
    <source>
        <dbReference type="SAM" id="SignalP"/>
    </source>
</evidence>
<dbReference type="Proteomes" id="UP000887013">
    <property type="component" value="Unassembled WGS sequence"/>
</dbReference>
<keyword evidence="3" id="KW-1185">Reference proteome</keyword>
<dbReference type="EMBL" id="BMAW01047104">
    <property type="protein sequence ID" value="GFS59177.1"/>
    <property type="molecule type" value="Genomic_DNA"/>
</dbReference>
<dbReference type="OrthoDB" id="6433324at2759"/>
<organism evidence="2 3">
    <name type="scientific">Nephila pilipes</name>
    <name type="common">Giant wood spider</name>
    <name type="synonym">Nephila maculata</name>
    <dbReference type="NCBI Taxonomy" id="299642"/>
    <lineage>
        <taxon>Eukaryota</taxon>
        <taxon>Metazoa</taxon>
        <taxon>Ecdysozoa</taxon>
        <taxon>Arthropoda</taxon>
        <taxon>Chelicerata</taxon>
        <taxon>Arachnida</taxon>
        <taxon>Araneae</taxon>
        <taxon>Araneomorphae</taxon>
        <taxon>Entelegynae</taxon>
        <taxon>Araneoidea</taxon>
        <taxon>Nephilidae</taxon>
        <taxon>Nephila</taxon>
    </lineage>
</organism>
<accession>A0A8X6IU22</accession>
<protein>
    <submittedName>
        <fullName evidence="2">Uncharacterized protein</fullName>
    </submittedName>
</protein>
<name>A0A8X6IU22_NEPPI</name>
<dbReference type="AlphaFoldDB" id="A0A8X6IU22"/>
<gene>
    <name evidence="2" type="primary">NCL1_24107</name>
    <name evidence="2" type="ORF">NPIL_654711</name>
</gene>
<sequence length="128" mass="15261">MNTVILFLTLFCVLSYNFVDAQDECKEQFNKFKKTWQELTEDGNAPECYKENGLERFKSTGEEADDKRKYRELKEHMNNLPSENQKIIKDCYKQIGKMVMEKMGEELSKECMEKMKEFGEKWKKEAES</sequence>
<reference evidence="2" key="1">
    <citation type="submission" date="2020-08" db="EMBL/GenBank/DDBJ databases">
        <title>Multicomponent nature underlies the extraordinary mechanical properties of spider dragline silk.</title>
        <authorList>
            <person name="Kono N."/>
            <person name="Nakamura H."/>
            <person name="Mori M."/>
            <person name="Yoshida Y."/>
            <person name="Ohtoshi R."/>
            <person name="Malay A.D."/>
            <person name="Moran D.A.P."/>
            <person name="Tomita M."/>
            <person name="Numata K."/>
            <person name="Arakawa K."/>
        </authorList>
    </citation>
    <scope>NUCLEOTIDE SEQUENCE</scope>
</reference>
<comment type="caution">
    <text evidence="2">The sequence shown here is derived from an EMBL/GenBank/DDBJ whole genome shotgun (WGS) entry which is preliminary data.</text>
</comment>
<evidence type="ECO:0000313" key="3">
    <source>
        <dbReference type="Proteomes" id="UP000887013"/>
    </source>
</evidence>
<feature type="chain" id="PRO_5036447994" evidence="1">
    <location>
        <begin position="22"/>
        <end position="128"/>
    </location>
</feature>
<evidence type="ECO:0000313" key="2">
    <source>
        <dbReference type="EMBL" id="GFS59177.1"/>
    </source>
</evidence>